<dbReference type="AlphaFoldDB" id="A0AA37KDG7"/>
<dbReference type="Proteomes" id="UP001055114">
    <property type="component" value="Unassembled WGS sequence"/>
</dbReference>
<dbReference type="RefSeq" id="WP_075965527.1">
    <property type="nucleotide sequence ID" value="NZ_BQNZ01000003.1"/>
</dbReference>
<proteinExistence type="predicted"/>
<reference evidence="2" key="1">
    <citation type="submission" date="2022-01" db="EMBL/GenBank/DDBJ databases">
        <title>Novel bile acid biosynthetic pathways are enriched in the microbiome of centenarians.</title>
        <authorList>
            <person name="Sato Y."/>
            <person name="Atarashi K."/>
            <person name="Plichta R.D."/>
            <person name="Arai Y."/>
            <person name="Sasajima S."/>
            <person name="Kearney M.S."/>
            <person name="Suda W."/>
            <person name="Takeshita K."/>
            <person name="Sasaki T."/>
            <person name="Okamoto S."/>
            <person name="Skelly N.A."/>
            <person name="Okamura Y."/>
            <person name="Vlamakis H."/>
            <person name="Li Y."/>
            <person name="Tanoue T."/>
            <person name="Takei H."/>
            <person name="Nittono H."/>
            <person name="Narushima S."/>
            <person name="Irie J."/>
            <person name="Itoh H."/>
            <person name="Moriya K."/>
            <person name="Sugiura Y."/>
            <person name="Suematsu M."/>
            <person name="Moritoki N."/>
            <person name="Shibata S."/>
            <person name="Littman R.D."/>
            <person name="Fischbach A.M."/>
            <person name="Uwamino Y."/>
            <person name="Inoue T."/>
            <person name="Honda A."/>
            <person name="Hattori M."/>
            <person name="Murai T."/>
            <person name="Xavier J.R."/>
            <person name="Hirose N."/>
            <person name="Honda K."/>
        </authorList>
    </citation>
    <scope>NUCLEOTIDE SEQUENCE</scope>
    <source>
        <strain evidence="2">CE91-St3</strain>
    </source>
</reference>
<keyword evidence="1" id="KW-0472">Membrane</keyword>
<keyword evidence="1" id="KW-0812">Transmembrane</keyword>
<sequence>MNKNESYYRLLLGAGVFLTALSLTSTLILSQHHVAYAIAVVTSGMTVFGAWKLWVIKEKKADEQMPDKENIYKDAQLRSLASTLAFSYLRGLNDLSDNELYFVSGYLTLAILHTLNKNLVFNKTVCWDLIAQGSAEALMEMQKSSSEPLQLVWDMKPVPVEAILNEPGMLELLDNSVENVFTKMKICE</sequence>
<evidence type="ECO:0000256" key="1">
    <source>
        <dbReference type="SAM" id="Phobius"/>
    </source>
</evidence>
<feature type="transmembrane region" description="Helical" evidence="1">
    <location>
        <begin position="34"/>
        <end position="55"/>
    </location>
</feature>
<comment type="caution">
    <text evidence="2">The sequence shown here is derived from an EMBL/GenBank/DDBJ whole genome shotgun (WGS) entry which is preliminary data.</text>
</comment>
<organism evidence="2 3">
    <name type="scientific">Parabacteroides merdae</name>
    <dbReference type="NCBI Taxonomy" id="46503"/>
    <lineage>
        <taxon>Bacteria</taxon>
        <taxon>Pseudomonadati</taxon>
        <taxon>Bacteroidota</taxon>
        <taxon>Bacteroidia</taxon>
        <taxon>Bacteroidales</taxon>
        <taxon>Tannerellaceae</taxon>
        <taxon>Parabacteroides</taxon>
    </lineage>
</organism>
<evidence type="ECO:0000313" key="2">
    <source>
        <dbReference type="EMBL" id="GKH73300.1"/>
    </source>
</evidence>
<evidence type="ECO:0000313" key="3">
    <source>
        <dbReference type="Proteomes" id="UP001055114"/>
    </source>
</evidence>
<keyword evidence="1" id="KW-1133">Transmembrane helix</keyword>
<feature type="transmembrane region" description="Helical" evidence="1">
    <location>
        <begin position="7"/>
        <end position="28"/>
    </location>
</feature>
<protein>
    <submittedName>
        <fullName evidence="2">Uncharacterized protein</fullName>
    </submittedName>
</protein>
<gene>
    <name evidence="2" type="ORF">CE91St3_31630</name>
</gene>
<dbReference type="EMBL" id="BQNZ01000003">
    <property type="protein sequence ID" value="GKH73300.1"/>
    <property type="molecule type" value="Genomic_DNA"/>
</dbReference>
<name>A0AA37KDG7_9BACT</name>
<accession>A0AA37KDG7</accession>